<dbReference type="Proteomes" id="UP000092503">
    <property type="component" value="Unassembled WGS sequence"/>
</dbReference>
<protein>
    <submittedName>
        <fullName evidence="1">Uncharacterized protein</fullName>
    </submittedName>
</protein>
<organism evidence="1 2">
    <name type="scientific">Xanthomonas bromi</name>
    <dbReference type="NCBI Taxonomy" id="56449"/>
    <lineage>
        <taxon>Bacteria</taxon>
        <taxon>Pseudomonadati</taxon>
        <taxon>Pseudomonadota</taxon>
        <taxon>Gammaproteobacteria</taxon>
        <taxon>Lysobacterales</taxon>
        <taxon>Lysobacteraceae</taxon>
        <taxon>Xanthomonas</taxon>
    </lineage>
</organism>
<evidence type="ECO:0000313" key="2">
    <source>
        <dbReference type="Proteomes" id="UP000092503"/>
    </source>
</evidence>
<dbReference type="AlphaFoldDB" id="A0A1C3NNE0"/>
<accession>A0A1C3NNE0</accession>
<evidence type="ECO:0000313" key="1">
    <source>
        <dbReference type="EMBL" id="SBV51844.1"/>
    </source>
</evidence>
<proteinExistence type="predicted"/>
<sequence>MVKHPMLPPIVAVAEEPAMRISAFNVFGVPVVRRTYVVVTVIPPN</sequence>
<dbReference type="EMBL" id="FLTX01000040">
    <property type="protein sequence ID" value="SBV51844.1"/>
    <property type="molecule type" value="Genomic_DNA"/>
</dbReference>
<reference evidence="1 2" key="1">
    <citation type="submission" date="2016-06" db="EMBL/GenBank/DDBJ databases">
        <authorList>
            <person name="Kjaerup R.B."/>
            <person name="Dalgaard T.S."/>
            <person name="Juul-Madsen H.R."/>
        </authorList>
    </citation>
    <scope>NUCLEOTIDE SEQUENCE [LARGE SCALE GENOMIC DNA]</scope>
    <source>
        <strain evidence="1">LMG947</strain>
    </source>
</reference>
<dbReference type="STRING" id="56449.XBLMG947_2634"/>
<name>A0A1C3NNE0_9XANT</name>
<gene>
    <name evidence="1" type="ORF">XBLMG947_2634</name>
</gene>